<gene>
    <name evidence="3" type="ORF">WN51_13199</name>
</gene>
<dbReference type="STRING" id="166423.A0A0M9A3W0"/>
<dbReference type="Pfam" id="PF13847">
    <property type="entry name" value="Methyltransf_31"/>
    <property type="match status" value="1"/>
</dbReference>
<dbReference type="EMBL" id="KQ435765">
    <property type="protein sequence ID" value="KOX75329.1"/>
    <property type="molecule type" value="Genomic_DNA"/>
</dbReference>
<dbReference type="Proteomes" id="UP000053105">
    <property type="component" value="Unassembled WGS sequence"/>
</dbReference>
<dbReference type="PANTHER" id="PTHR43861">
    <property type="entry name" value="TRANS-ACONITATE 2-METHYLTRANSFERASE-RELATED"/>
    <property type="match status" value="1"/>
</dbReference>
<dbReference type="AlphaFoldDB" id="A0A0M9A3W0"/>
<name>A0A0M9A3W0_9HYME</name>
<dbReference type="SUPFAM" id="SSF53335">
    <property type="entry name" value="S-adenosyl-L-methionine-dependent methyltransferases"/>
    <property type="match status" value="1"/>
</dbReference>
<evidence type="ECO:0000259" key="2">
    <source>
        <dbReference type="Pfam" id="PF13847"/>
    </source>
</evidence>
<evidence type="ECO:0000313" key="4">
    <source>
        <dbReference type="Proteomes" id="UP000053105"/>
    </source>
</evidence>
<reference evidence="3 4" key="1">
    <citation type="submission" date="2015-07" db="EMBL/GenBank/DDBJ databases">
        <title>The genome of Melipona quadrifasciata.</title>
        <authorList>
            <person name="Pan H."/>
            <person name="Kapheim K."/>
        </authorList>
    </citation>
    <scope>NUCLEOTIDE SEQUENCE [LARGE SCALE GENOMIC DNA]</scope>
    <source>
        <strain evidence="3">0111107301</strain>
        <tissue evidence="3">Whole body</tissue>
    </source>
</reference>
<dbReference type="InterPro" id="IPR029063">
    <property type="entry name" value="SAM-dependent_MTases_sf"/>
</dbReference>
<feature type="region of interest" description="Disordered" evidence="1">
    <location>
        <begin position="71"/>
        <end position="153"/>
    </location>
</feature>
<proteinExistence type="predicted"/>
<dbReference type="PANTHER" id="PTHR43861:SF1">
    <property type="entry name" value="TRANS-ACONITATE 2-METHYLTRANSFERASE"/>
    <property type="match status" value="1"/>
</dbReference>
<evidence type="ECO:0000313" key="3">
    <source>
        <dbReference type="EMBL" id="KOX75329.1"/>
    </source>
</evidence>
<protein>
    <recommendedName>
        <fullName evidence="2">Methyltransferase domain-containing protein</fullName>
    </recommendedName>
</protein>
<feature type="compositionally biased region" description="Polar residues" evidence="1">
    <location>
        <begin position="79"/>
        <end position="97"/>
    </location>
</feature>
<dbReference type="CDD" id="cd02440">
    <property type="entry name" value="AdoMet_MTases"/>
    <property type="match status" value="1"/>
</dbReference>
<evidence type="ECO:0000256" key="1">
    <source>
        <dbReference type="SAM" id="MobiDB-lite"/>
    </source>
</evidence>
<keyword evidence="4" id="KW-1185">Reference proteome</keyword>
<feature type="domain" description="Methyltransferase" evidence="2">
    <location>
        <begin position="353"/>
        <end position="455"/>
    </location>
</feature>
<sequence>MTLTNEERIKSRYIPAFYQKSTSINRCSWLMRLTTTEFIHHCTRLDFVLNTNMATSMRFCKTKSQKEAWYPEDRRVGSKASTPPNSQVALDGSSTPQLEGRSSLHGFGETEMASNGSDEGNQAGPKSGPGRLGNGRIVGYRGGSPSGSAQGWPKYSPIRPSCLLVESSPREVLFSGFAVKWCRTENSPAASRPILWSRLKVQFRLGKRNDGEKRKEERKEKQRRCPGKNREVWVVDNATARLDLRTIAKSQKKRGHSCRVQMYHPNKPAATSFPLSSWNHFVHLVRSRFGPSPSNFDVLNTHSEHSAIHLVIDITETIDMNMVEEYVNASTSQYRDAFDLIEEFKKEISEMKGKCIDIGCGPGDVSRRLVLPKLSPEAELVGADISKAMIDHARQKYQNEKRLSFLQLDIETPILPNEELEQRAFDNICKLLDASRFVPFFHRCKDSQATLKKMLEDTGFEILQCSRRERSFVYQNMEILKRHVIAVNPFISRIPDHLKEEFEDVVLREVASQKILIPNKNDDGQQGYNYHCFPPELKSAHQSSPSQIQQPSFLPVPFMEDGNSLRNVIAINRHKLKEMVTRRIISSGWTSRTMFERTCLTP</sequence>
<dbReference type="OrthoDB" id="8300214at2759"/>
<dbReference type="InterPro" id="IPR025714">
    <property type="entry name" value="Methyltranfer_dom"/>
</dbReference>
<accession>A0A0M9A3W0</accession>
<dbReference type="Gene3D" id="3.40.50.150">
    <property type="entry name" value="Vaccinia Virus protein VP39"/>
    <property type="match status" value="1"/>
</dbReference>
<organism evidence="3 4">
    <name type="scientific">Melipona quadrifasciata</name>
    <dbReference type="NCBI Taxonomy" id="166423"/>
    <lineage>
        <taxon>Eukaryota</taxon>
        <taxon>Metazoa</taxon>
        <taxon>Ecdysozoa</taxon>
        <taxon>Arthropoda</taxon>
        <taxon>Hexapoda</taxon>
        <taxon>Insecta</taxon>
        <taxon>Pterygota</taxon>
        <taxon>Neoptera</taxon>
        <taxon>Endopterygota</taxon>
        <taxon>Hymenoptera</taxon>
        <taxon>Apocrita</taxon>
        <taxon>Aculeata</taxon>
        <taxon>Apoidea</taxon>
        <taxon>Anthophila</taxon>
        <taxon>Apidae</taxon>
        <taxon>Melipona</taxon>
    </lineage>
</organism>